<dbReference type="AlphaFoldDB" id="A0A1E3KWV5"/>
<dbReference type="STRING" id="1886670.PTI45_04653"/>
<proteinExistence type="predicted"/>
<gene>
    <name evidence="1" type="ORF">PTI45_04653</name>
</gene>
<keyword evidence="2" id="KW-1185">Reference proteome</keyword>
<name>A0A1E3KWV5_9BACL</name>
<sequence>MEDTYTGVDGLEKALLLWADITGISPEKTKGMFTIEQSRIIDMNNELTESLAYDPTKITTIMLLECYLKDFIDNRSLSLRSIVEDTNFMQEYIKKIKRLISILSSEDILKIKSEFQKNIISSLNHYGVTNSNTFEMVNDMTALAFLRRDAFKSIHTLECHQFLQGTREDNKPLYHQDVYQFWDINSLIYLLAQSPSGICLSLIKDPMDYSSYFVFGIRNGGTISILTDKDRESHPLQKYTARRPDRDLASRMWKHHFPYSVMEIEIENNGRSAYSKEKKQAEVISYQTEFISIKKISDLESNEMIWLSMVFSQIEKKFWKEAYQLPELSYTTDMITQKKSYKWLKSSQV</sequence>
<comment type="caution">
    <text evidence="1">The sequence shown here is derived from an EMBL/GenBank/DDBJ whole genome shotgun (WGS) entry which is preliminary data.</text>
</comment>
<evidence type="ECO:0000313" key="2">
    <source>
        <dbReference type="Proteomes" id="UP000094578"/>
    </source>
</evidence>
<evidence type="ECO:0000313" key="1">
    <source>
        <dbReference type="EMBL" id="ODP26017.1"/>
    </source>
</evidence>
<protein>
    <submittedName>
        <fullName evidence="1">Uncharacterized protein</fullName>
    </submittedName>
</protein>
<dbReference type="RefSeq" id="WP_069329950.1">
    <property type="nucleotide sequence ID" value="NZ_MDER01000102.1"/>
</dbReference>
<accession>A0A1E3KWV5</accession>
<dbReference type="Proteomes" id="UP000094578">
    <property type="component" value="Unassembled WGS sequence"/>
</dbReference>
<dbReference type="EMBL" id="MDER01000102">
    <property type="protein sequence ID" value="ODP26017.1"/>
    <property type="molecule type" value="Genomic_DNA"/>
</dbReference>
<reference evidence="1 2" key="1">
    <citation type="submission" date="2016-08" db="EMBL/GenBank/DDBJ databases">
        <title>Genome sequencing of Paenibacillus sp. TI45-13ar, isolated from Korean traditional nuruk.</title>
        <authorList>
            <person name="Kim S.-J."/>
        </authorList>
    </citation>
    <scope>NUCLEOTIDE SEQUENCE [LARGE SCALE GENOMIC DNA]</scope>
    <source>
        <strain evidence="1 2">TI45-13ar</strain>
    </source>
</reference>
<organism evidence="1 2">
    <name type="scientific">Paenibacillus nuruki</name>
    <dbReference type="NCBI Taxonomy" id="1886670"/>
    <lineage>
        <taxon>Bacteria</taxon>
        <taxon>Bacillati</taxon>
        <taxon>Bacillota</taxon>
        <taxon>Bacilli</taxon>
        <taxon>Bacillales</taxon>
        <taxon>Paenibacillaceae</taxon>
        <taxon>Paenibacillus</taxon>
    </lineage>
</organism>